<dbReference type="PROSITE" id="PS50893">
    <property type="entry name" value="ABC_TRANSPORTER_2"/>
    <property type="match status" value="1"/>
</dbReference>
<dbReference type="PROSITE" id="PS50929">
    <property type="entry name" value="ABC_TM1F"/>
    <property type="match status" value="1"/>
</dbReference>
<dbReference type="GO" id="GO:0005524">
    <property type="term" value="F:ATP binding"/>
    <property type="evidence" value="ECO:0007669"/>
    <property type="project" value="UniProtKB-KW"/>
</dbReference>
<evidence type="ECO:0000256" key="6">
    <source>
        <dbReference type="ARBA" id="ARBA00023136"/>
    </source>
</evidence>
<name>A0A1R4AB37_BABMR</name>
<organism evidence="10 11">
    <name type="scientific">Babesia microti (strain RI)</name>
    <dbReference type="NCBI Taxonomy" id="1133968"/>
    <lineage>
        <taxon>Eukaryota</taxon>
        <taxon>Sar</taxon>
        <taxon>Alveolata</taxon>
        <taxon>Apicomplexa</taxon>
        <taxon>Aconoidasida</taxon>
        <taxon>Piroplasmida</taxon>
        <taxon>Babesiidae</taxon>
        <taxon>Babesia</taxon>
    </lineage>
</organism>
<dbReference type="AlphaFoldDB" id="A0A1R4AB37"/>
<dbReference type="Gene3D" id="3.40.50.300">
    <property type="entry name" value="P-loop containing nucleotide triphosphate hydrolases"/>
    <property type="match status" value="1"/>
</dbReference>
<evidence type="ECO:0000259" key="9">
    <source>
        <dbReference type="PROSITE" id="PS50929"/>
    </source>
</evidence>
<dbReference type="InterPro" id="IPR011527">
    <property type="entry name" value="ABC1_TM_dom"/>
</dbReference>
<dbReference type="PANTHER" id="PTHR43394">
    <property type="entry name" value="ATP-DEPENDENT PERMEASE MDL1, MITOCHONDRIAL"/>
    <property type="match status" value="1"/>
</dbReference>
<evidence type="ECO:0000313" key="11">
    <source>
        <dbReference type="Proteomes" id="UP000002899"/>
    </source>
</evidence>
<proteinExistence type="predicted"/>
<dbReference type="Gene3D" id="1.20.1560.10">
    <property type="entry name" value="ABC transporter type 1, transmembrane domain"/>
    <property type="match status" value="1"/>
</dbReference>
<evidence type="ECO:0000256" key="2">
    <source>
        <dbReference type="ARBA" id="ARBA00022692"/>
    </source>
</evidence>
<evidence type="ECO:0000313" key="10">
    <source>
        <dbReference type="EMBL" id="SJK86226.1"/>
    </source>
</evidence>
<dbReference type="PROSITE" id="PS00211">
    <property type="entry name" value="ABC_TRANSPORTER_1"/>
    <property type="match status" value="1"/>
</dbReference>
<keyword evidence="3" id="KW-0547">Nucleotide-binding</keyword>
<protein>
    <submittedName>
        <fullName evidence="10">ABC transporter</fullName>
    </submittedName>
</protein>
<dbReference type="RefSeq" id="XP_021338409.1">
    <property type="nucleotide sequence ID" value="XM_021481814.1"/>
</dbReference>
<evidence type="ECO:0000256" key="5">
    <source>
        <dbReference type="ARBA" id="ARBA00022989"/>
    </source>
</evidence>
<reference evidence="10 11" key="2">
    <citation type="journal article" date="2013" name="PLoS ONE">
        <title>Whole genome mapping and re-organization of the nuclear and mitochondrial genomes of Babesia microti isolates.</title>
        <authorList>
            <person name="Cornillot E."/>
            <person name="Dassouli A."/>
            <person name="Garg A."/>
            <person name="Pachikara N."/>
            <person name="Randazzo S."/>
            <person name="Depoix D."/>
            <person name="Carcy B."/>
            <person name="Delbecq S."/>
            <person name="Frutos R."/>
            <person name="Silva J.C."/>
            <person name="Sutton R."/>
            <person name="Krause P.J."/>
            <person name="Mamoun C.B."/>
        </authorList>
    </citation>
    <scope>NUCLEOTIDE SEQUENCE [LARGE SCALE GENOMIC DNA]</scope>
    <source>
        <strain evidence="10 11">RI</strain>
    </source>
</reference>
<feature type="transmembrane region" description="Helical" evidence="7">
    <location>
        <begin position="56"/>
        <end position="74"/>
    </location>
</feature>
<gene>
    <name evidence="10" type="ORF">BMR1_03g00330</name>
</gene>
<evidence type="ECO:0000256" key="1">
    <source>
        <dbReference type="ARBA" id="ARBA00004141"/>
    </source>
</evidence>
<dbReference type="Pfam" id="PF00005">
    <property type="entry name" value="ABC_tran"/>
    <property type="match status" value="1"/>
</dbReference>
<reference evidence="10 11" key="3">
    <citation type="journal article" date="2016" name="Sci. Rep.">
        <title>Genome-wide diversity and gene expression profiling of Babesia microti isolates identify polymorphic genes that mediate host-pathogen interactions.</title>
        <authorList>
            <person name="Silva J.C."/>
            <person name="Cornillot E."/>
            <person name="McCracken C."/>
            <person name="Usmani-Brown S."/>
            <person name="Dwivedi A."/>
            <person name="Ifeonu O.O."/>
            <person name="Crabtree J."/>
            <person name="Gotia H.T."/>
            <person name="Virji A.Z."/>
            <person name="Reynes C."/>
            <person name="Colinge J."/>
            <person name="Kumar V."/>
            <person name="Lawres L."/>
            <person name="Pazzi J.E."/>
            <person name="Pablo J.V."/>
            <person name="Hung C."/>
            <person name="Brancato J."/>
            <person name="Kumari P."/>
            <person name="Orvis J."/>
            <person name="Tretina K."/>
            <person name="Chibucos M."/>
            <person name="Ott S."/>
            <person name="Sadzewicz L."/>
            <person name="Sengamalay N."/>
            <person name="Shetty A.C."/>
            <person name="Su Q."/>
            <person name="Tallon L."/>
            <person name="Fraser C.M."/>
            <person name="Frutos R."/>
            <person name="Molina D.M."/>
            <person name="Krause P.J."/>
            <person name="Ben Mamoun C."/>
        </authorList>
    </citation>
    <scope>NUCLEOTIDE SEQUENCE [LARGE SCALE GENOMIC DNA]</scope>
    <source>
        <strain evidence="10 11">RI</strain>
    </source>
</reference>
<dbReference type="GO" id="GO:0016887">
    <property type="term" value="F:ATP hydrolysis activity"/>
    <property type="evidence" value="ECO:0007669"/>
    <property type="project" value="InterPro"/>
</dbReference>
<keyword evidence="5 7" id="KW-1133">Transmembrane helix</keyword>
<dbReference type="InterPro" id="IPR039421">
    <property type="entry name" value="Type_1_exporter"/>
</dbReference>
<dbReference type="InterPro" id="IPR003593">
    <property type="entry name" value="AAA+_ATPase"/>
</dbReference>
<dbReference type="GO" id="GO:0015421">
    <property type="term" value="F:ABC-type oligopeptide transporter activity"/>
    <property type="evidence" value="ECO:0007669"/>
    <property type="project" value="TreeGrafter"/>
</dbReference>
<dbReference type="InterPro" id="IPR027417">
    <property type="entry name" value="P-loop_NTPase"/>
</dbReference>
<accession>A0A1R4AB37</accession>
<dbReference type="Proteomes" id="UP000002899">
    <property type="component" value="Chromosome III"/>
</dbReference>
<dbReference type="Pfam" id="PF00664">
    <property type="entry name" value="ABC_membrane"/>
    <property type="match status" value="1"/>
</dbReference>
<dbReference type="InterPro" id="IPR003439">
    <property type="entry name" value="ABC_transporter-like_ATP-bd"/>
</dbReference>
<evidence type="ECO:0000256" key="3">
    <source>
        <dbReference type="ARBA" id="ARBA00022741"/>
    </source>
</evidence>
<sequence length="574" mass="63167">MYWNIQRILNKELKYVTKRYVCKSYIHLELYRYNSTLNKPPPQYSLLKMMLEEPKTVGPAILSVIFSSGVLLAFPRTLGRLLNDLDTLNLAKCIGLVSLAATASFFKTISATIAMERIATRLRTTTFNSLLRKDSVFFDKTHSTDLANLLSSDITIASSAIHHICTAIRMSITSVFGAGLALYFSPPSLFAVILTPATLGLCLVVIYGRYARKLTRYKAECLGSAIQYAQERLSSIKIVKAFNAQNIEEVNFKRKITDMYMLSRKVALAAGINDALSVAFIGFSVLLISHLSASTVANGIMNIGDISSLLLYTVMSGGGTQGFITSMGNLQNCLGAASRVLEHLHDKELAMIPVPHIITPSGILFDNVKFAYPTRPKKEVLGGLTLNIPAGAKVAIMGKSGSGKSTIIQLLMKLYVPTSGEIYIDGKRIDQIPDDVLRSQISWISQEYPAFSTSIRQNITYPLDTAQENDLQKAYRLSGLTSFIDNLPQRDLTFVGEGGRSLSGGERQRINLARLFLNSRNILALDEPTASLDNQLELEIVKSLKMISNRTVLLITHRTALIDAVDFVITLTSG</sequence>
<keyword evidence="6 7" id="KW-0472">Membrane</keyword>
<dbReference type="InterPro" id="IPR036640">
    <property type="entry name" value="ABC1_TM_sf"/>
</dbReference>
<feature type="transmembrane region" description="Helical" evidence="7">
    <location>
        <begin position="94"/>
        <end position="114"/>
    </location>
</feature>
<dbReference type="GO" id="GO:0090374">
    <property type="term" value="P:oligopeptide export from mitochondrion"/>
    <property type="evidence" value="ECO:0007669"/>
    <property type="project" value="TreeGrafter"/>
</dbReference>
<dbReference type="GO" id="GO:0005743">
    <property type="term" value="C:mitochondrial inner membrane"/>
    <property type="evidence" value="ECO:0007669"/>
    <property type="project" value="TreeGrafter"/>
</dbReference>
<dbReference type="KEGG" id="bmic:BMR1_03g00330"/>
<reference evidence="10 11" key="1">
    <citation type="journal article" date="2012" name="Nucleic Acids Res.">
        <title>Sequencing of the smallest Apicomplexan genome from the human pathogen Babesia microti.</title>
        <authorList>
            <person name="Cornillot E."/>
            <person name="Hadj-Kaddour K."/>
            <person name="Dassouli A."/>
            <person name="Noel B."/>
            <person name="Ranwez V."/>
            <person name="Vacherie B."/>
            <person name="Augagneur Y."/>
            <person name="Bres V."/>
            <person name="Duclos A."/>
            <person name="Randazzo S."/>
            <person name="Carcy B."/>
            <person name="Debierre-Grockiego F."/>
            <person name="Delbecq S."/>
            <person name="Moubri-Menage K."/>
            <person name="Shams-Eldin H."/>
            <person name="Usmani-Brown S."/>
            <person name="Bringaud F."/>
            <person name="Wincker P."/>
            <person name="Vivares C.P."/>
            <person name="Schwarz R.T."/>
            <person name="Schetters T.P."/>
            <person name="Krause P.J."/>
            <person name="Gorenflot A."/>
            <person name="Berry V."/>
            <person name="Barbe V."/>
            <person name="Ben Mamoun C."/>
        </authorList>
    </citation>
    <scope>NUCLEOTIDE SEQUENCE [LARGE SCALE GENOMIC DNA]</scope>
    <source>
        <strain evidence="10 11">RI</strain>
    </source>
</reference>
<feature type="transmembrane region" description="Helical" evidence="7">
    <location>
        <begin position="189"/>
        <end position="208"/>
    </location>
</feature>
<feature type="domain" description="ABC transporter" evidence="8">
    <location>
        <begin position="363"/>
        <end position="574"/>
    </location>
</feature>
<dbReference type="PANTHER" id="PTHR43394:SF1">
    <property type="entry name" value="ATP-BINDING CASSETTE SUB-FAMILY B MEMBER 10, MITOCHONDRIAL"/>
    <property type="match status" value="1"/>
</dbReference>
<dbReference type="EMBL" id="LN871598">
    <property type="protein sequence ID" value="SJK86226.1"/>
    <property type="molecule type" value="Genomic_DNA"/>
</dbReference>
<dbReference type="SUPFAM" id="SSF90123">
    <property type="entry name" value="ABC transporter transmembrane region"/>
    <property type="match status" value="1"/>
</dbReference>
<feature type="domain" description="ABC transmembrane type-1" evidence="9">
    <location>
        <begin position="60"/>
        <end position="332"/>
    </location>
</feature>
<dbReference type="GeneID" id="24424701"/>
<evidence type="ECO:0000256" key="4">
    <source>
        <dbReference type="ARBA" id="ARBA00022840"/>
    </source>
</evidence>
<dbReference type="SMART" id="SM00382">
    <property type="entry name" value="AAA"/>
    <property type="match status" value="1"/>
</dbReference>
<evidence type="ECO:0000259" key="8">
    <source>
        <dbReference type="PROSITE" id="PS50893"/>
    </source>
</evidence>
<dbReference type="SUPFAM" id="SSF52540">
    <property type="entry name" value="P-loop containing nucleoside triphosphate hydrolases"/>
    <property type="match status" value="1"/>
</dbReference>
<dbReference type="InterPro" id="IPR017871">
    <property type="entry name" value="ABC_transporter-like_CS"/>
</dbReference>
<keyword evidence="2 7" id="KW-0812">Transmembrane</keyword>
<comment type="subcellular location">
    <subcellularLocation>
        <location evidence="1">Membrane</location>
        <topology evidence="1">Multi-pass membrane protein</topology>
    </subcellularLocation>
</comment>
<evidence type="ECO:0000256" key="7">
    <source>
        <dbReference type="SAM" id="Phobius"/>
    </source>
</evidence>
<dbReference type="OrthoDB" id="6500128at2759"/>
<dbReference type="VEuPathDB" id="PiroplasmaDB:BMR1_03g00330"/>
<feature type="transmembrane region" description="Helical" evidence="7">
    <location>
        <begin position="266"/>
        <end position="288"/>
    </location>
</feature>
<keyword evidence="11" id="KW-1185">Reference proteome</keyword>
<keyword evidence="4" id="KW-0067">ATP-binding</keyword>
<feature type="transmembrane region" description="Helical" evidence="7">
    <location>
        <begin position="160"/>
        <end position="183"/>
    </location>
</feature>